<comment type="caution">
    <text evidence="2">The sequence shown here is derived from an EMBL/GenBank/DDBJ whole genome shotgun (WGS) entry which is preliminary data.</text>
</comment>
<dbReference type="EMBL" id="SLXM01000004">
    <property type="protein sequence ID" value="TCP25162.1"/>
    <property type="molecule type" value="Genomic_DNA"/>
</dbReference>
<feature type="chain" id="PRO_5020628159" evidence="1">
    <location>
        <begin position="21"/>
        <end position="206"/>
    </location>
</feature>
<protein>
    <submittedName>
        <fullName evidence="2">WG repeat protein</fullName>
    </submittedName>
</protein>
<dbReference type="InterPro" id="IPR032774">
    <property type="entry name" value="WG_beta_rep"/>
</dbReference>
<dbReference type="AlphaFoldDB" id="A0A4R2NTJ4"/>
<keyword evidence="1" id="KW-0732">Signal</keyword>
<evidence type="ECO:0000313" key="2">
    <source>
        <dbReference type="EMBL" id="TCP25162.1"/>
    </source>
</evidence>
<dbReference type="Proteomes" id="UP000294564">
    <property type="component" value="Unassembled WGS sequence"/>
</dbReference>
<dbReference type="PANTHER" id="PTHR37841:SF1">
    <property type="entry name" value="DUF3298 DOMAIN-CONTAINING PROTEIN"/>
    <property type="match status" value="1"/>
</dbReference>
<dbReference type="PANTHER" id="PTHR37841">
    <property type="entry name" value="GLR2918 PROTEIN"/>
    <property type="match status" value="1"/>
</dbReference>
<feature type="signal peptide" evidence="1">
    <location>
        <begin position="1"/>
        <end position="20"/>
    </location>
</feature>
<dbReference type="OrthoDB" id="679755at2"/>
<dbReference type="RefSeq" id="WP_132794546.1">
    <property type="nucleotide sequence ID" value="NZ_SLXM01000004.1"/>
</dbReference>
<evidence type="ECO:0000256" key="1">
    <source>
        <dbReference type="SAM" id="SignalP"/>
    </source>
</evidence>
<dbReference type="Pfam" id="PF14903">
    <property type="entry name" value="WG_beta_rep"/>
    <property type="match status" value="2"/>
</dbReference>
<reference evidence="2 3" key="1">
    <citation type="submission" date="2019-03" db="EMBL/GenBank/DDBJ databases">
        <title>Genomic Encyclopedia of Type Strains, Phase IV (KMG-IV): sequencing the most valuable type-strain genomes for metagenomic binning, comparative biology and taxonomic classification.</title>
        <authorList>
            <person name="Goeker M."/>
        </authorList>
    </citation>
    <scope>NUCLEOTIDE SEQUENCE [LARGE SCALE GENOMIC DNA]</scope>
    <source>
        <strain evidence="2 3">DSM 14836</strain>
    </source>
</reference>
<keyword evidence="3" id="KW-1185">Reference proteome</keyword>
<name>A0A4R2NTJ4_9FLAO</name>
<sequence>MKRLITFTVILLLIPTISLSQTSESFDYVSSFHEGYAAVKKDNQWSFIDTNGNLVMNFRNDLVVSENPNGNQPILSNNRCLIVKKENGISFFGFINEKGNVVIKPQYLNASNFNNSFAIVLKLQKEVAGHNNLFKKDIVYYTYTEIIIDTSEKTIKKLSKEPVNVVLRKDFLPAPPKISSKLISKNLVAVLTKNQKWVIKKTSLDQ</sequence>
<proteinExistence type="predicted"/>
<organism evidence="2 3">
    <name type="scientific">Tenacibaculum skagerrakense</name>
    <dbReference type="NCBI Taxonomy" id="186571"/>
    <lineage>
        <taxon>Bacteria</taxon>
        <taxon>Pseudomonadati</taxon>
        <taxon>Bacteroidota</taxon>
        <taxon>Flavobacteriia</taxon>
        <taxon>Flavobacteriales</taxon>
        <taxon>Flavobacteriaceae</taxon>
        <taxon>Tenacibaculum</taxon>
    </lineage>
</organism>
<gene>
    <name evidence="2" type="ORF">EV195_104195</name>
</gene>
<evidence type="ECO:0000313" key="3">
    <source>
        <dbReference type="Proteomes" id="UP000294564"/>
    </source>
</evidence>
<accession>A0A4R2NTJ4</accession>